<name>A0A149TYV1_9PROT</name>
<dbReference type="Proteomes" id="UP000075360">
    <property type="component" value="Unassembled WGS sequence"/>
</dbReference>
<proteinExistence type="predicted"/>
<evidence type="ECO:0000313" key="2">
    <source>
        <dbReference type="Proteomes" id="UP000075360"/>
    </source>
</evidence>
<dbReference type="OrthoDB" id="3078236at2"/>
<gene>
    <name evidence="1" type="ORF">AD948_11620</name>
</gene>
<evidence type="ECO:0000313" key="1">
    <source>
        <dbReference type="EMBL" id="KXV58341.1"/>
    </source>
</evidence>
<protein>
    <submittedName>
        <fullName evidence="1">Uncharacterized protein</fullName>
    </submittedName>
</protein>
<dbReference type="RefSeq" id="WP_061472107.1">
    <property type="nucleotide sequence ID" value="NZ_LHZU01000138.1"/>
</dbReference>
<dbReference type="EMBL" id="LHZU01000138">
    <property type="protein sequence ID" value="KXV58341.1"/>
    <property type="molecule type" value="Genomic_DNA"/>
</dbReference>
<sequence>MIGALKARAQDIFKFGPQIFTVEIKVGLCQSVVAFGRAVAHRLFSYKSYIVVPHTTTCDDITD</sequence>
<accession>A0A149TYV1</accession>
<reference evidence="1 2" key="1">
    <citation type="submission" date="2015-06" db="EMBL/GenBank/DDBJ databases">
        <title>Improved classification and identification of acetic acid bacteria using matrix-assisted laser desorption/ionization time-of-flight mass spectrometry; Gluconobacter nephelii and Gluconobacter uchimurae are later heterotypic synonyms of Gluconobacter japonicus and Gluconobacter oxydans, respectively.</title>
        <authorList>
            <person name="Li L."/>
            <person name="Cleenwerck I."/>
            <person name="De Vuyst L."/>
            <person name="Vandamme P."/>
        </authorList>
    </citation>
    <scope>NUCLEOTIDE SEQUENCE [LARGE SCALE GENOMIC DNA]</scope>
    <source>
        <strain evidence="1 2">LMG 23690</strain>
    </source>
</reference>
<dbReference type="AlphaFoldDB" id="A0A149TYV1"/>
<comment type="caution">
    <text evidence="1">The sequence shown here is derived from an EMBL/GenBank/DDBJ whole genome shotgun (WGS) entry which is preliminary data.</text>
</comment>
<organism evidence="1 2">
    <name type="scientific">Acetobacter senegalensis</name>
    <dbReference type="NCBI Taxonomy" id="446692"/>
    <lineage>
        <taxon>Bacteria</taxon>
        <taxon>Pseudomonadati</taxon>
        <taxon>Pseudomonadota</taxon>
        <taxon>Alphaproteobacteria</taxon>
        <taxon>Acetobacterales</taxon>
        <taxon>Acetobacteraceae</taxon>
        <taxon>Acetobacter</taxon>
    </lineage>
</organism>